<reference evidence="1 2" key="1">
    <citation type="journal article" date="2012" name="Front. Microbiol.">
        <title>Draft Genome Sequence of the Virulent Strain 01-B526 of the Fish Pathogen Aeromonas salmonicida.</title>
        <authorList>
            <person name="Charette S.J."/>
            <person name="Brochu F."/>
            <person name="Boyle B."/>
            <person name="Filion G."/>
            <person name="Tanaka K.H."/>
            <person name="Derome N."/>
        </authorList>
    </citation>
    <scope>NUCLEOTIDE SEQUENCE [LARGE SCALE GENOMIC DNA]</scope>
    <source>
        <strain evidence="1 2">P11</strain>
    </source>
</reference>
<evidence type="ECO:0000313" key="1">
    <source>
        <dbReference type="EMBL" id="OBR92323.1"/>
    </source>
</evidence>
<dbReference type="Pfam" id="PF04122">
    <property type="entry name" value="CW_binding_2"/>
    <property type="match status" value="1"/>
</dbReference>
<keyword evidence="2" id="KW-1185">Reference proteome</keyword>
<evidence type="ECO:0000313" key="2">
    <source>
        <dbReference type="Proteomes" id="UP000093954"/>
    </source>
</evidence>
<dbReference type="RefSeq" id="WP_065078700.1">
    <property type="nucleotide sequence ID" value="NZ_LROS01000026.1"/>
</dbReference>
<dbReference type="InterPro" id="IPR007253">
    <property type="entry name" value="Cell_wall-bd_2"/>
</dbReference>
<comment type="caution">
    <text evidence="1">The sequence shown here is derived from an EMBL/GenBank/DDBJ whole genome shotgun (WGS) entry which is preliminary data.</text>
</comment>
<sequence length="214" mass="23803">MVAPAFGTHTSYNTVKTAELNQIYDYKGTLLTPTGFVCSTMIEQNYLLANMSYDNLVNGRHTVTVTPESNPDLFQNIGGNPRLHPAKLNLNGKIYHAKQYNNGATMKNVIISSGEGFADALAGSTLAQKLNYQILLVDNLDDRSDTLNYIASNLDKDGHIYILDGNVAVSHTLKDWFICKDSIQTTLLDIGDRLEREQQARYPLPSKHLKVLQL</sequence>
<accession>A0A1A6AQK7</accession>
<proteinExistence type="predicted"/>
<protein>
    <submittedName>
        <fullName evidence="1">Putative cell wall binding repeat 2</fullName>
    </submittedName>
</protein>
<dbReference type="EMBL" id="LROS01000026">
    <property type="protein sequence ID" value="OBR92323.1"/>
    <property type="molecule type" value="Genomic_DNA"/>
</dbReference>
<organism evidence="1 2">
    <name type="scientific">Clostridium ragsdalei P11</name>
    <dbReference type="NCBI Taxonomy" id="1353534"/>
    <lineage>
        <taxon>Bacteria</taxon>
        <taxon>Bacillati</taxon>
        <taxon>Bacillota</taxon>
        <taxon>Clostridia</taxon>
        <taxon>Eubacteriales</taxon>
        <taxon>Clostridiaceae</taxon>
        <taxon>Clostridium</taxon>
    </lineage>
</organism>
<dbReference type="AlphaFoldDB" id="A0A1A6AQK7"/>
<name>A0A1A6AQK7_9CLOT</name>
<dbReference type="Proteomes" id="UP000093954">
    <property type="component" value="Unassembled WGS sequence"/>
</dbReference>
<dbReference type="PATRIC" id="fig|1353534.3.peg.2526"/>
<gene>
    <name evidence="1" type="ORF">CLRAG_24870</name>
</gene>